<sequence>MVLLNNIDLLNPPAELEKRKHKLKRLVQFPNSFSMDAKLSEANQELLYMMSPPYFQVSLKAMHLREPGSSPQKWAHTQVAAGTRVACYHDEIKLSLPAIWTPSHHLLFTFFHVDLQTKLEAPKP</sequence>
<evidence type="ECO:0000256" key="1">
    <source>
        <dbReference type="PROSITE-ProRule" id="PRU00983"/>
    </source>
</evidence>
<reference evidence="3 4" key="1">
    <citation type="submission" date="2024-01" db="EMBL/GenBank/DDBJ databases">
        <authorList>
            <person name="Waweru B."/>
        </authorList>
    </citation>
    <scope>NUCLEOTIDE SEQUENCE [LARGE SCALE GENOMIC DNA]</scope>
</reference>
<dbReference type="InterPro" id="IPR026791">
    <property type="entry name" value="DOCK"/>
</dbReference>
<name>A0AAV1RP86_9ROSI</name>
<dbReference type="Proteomes" id="UP001314170">
    <property type="component" value="Unassembled WGS sequence"/>
</dbReference>
<dbReference type="InterPro" id="IPR027007">
    <property type="entry name" value="C2_DOCK-type_domain"/>
</dbReference>
<dbReference type="PROSITE" id="PS51650">
    <property type="entry name" value="C2_DOCK"/>
    <property type="match status" value="1"/>
</dbReference>
<feature type="non-terminal residue" evidence="3">
    <location>
        <position position="124"/>
    </location>
</feature>
<gene>
    <name evidence="3" type="ORF">DCAF_LOCUS12382</name>
</gene>
<protein>
    <recommendedName>
        <fullName evidence="2">C2 DOCK-type domain-containing protein</fullName>
    </recommendedName>
</protein>
<keyword evidence="4" id="KW-1185">Reference proteome</keyword>
<proteinExistence type="inferred from homology"/>
<dbReference type="AlphaFoldDB" id="A0AAV1RP86"/>
<dbReference type="Gene3D" id="2.20.25.100">
    <property type="entry name" value="Zn-binding ribosomal proteins"/>
    <property type="match status" value="1"/>
</dbReference>
<comment type="similarity">
    <text evidence="1">Belongs to the DOCK family.</text>
</comment>
<organism evidence="3 4">
    <name type="scientific">Dovyalis caffra</name>
    <dbReference type="NCBI Taxonomy" id="77055"/>
    <lineage>
        <taxon>Eukaryota</taxon>
        <taxon>Viridiplantae</taxon>
        <taxon>Streptophyta</taxon>
        <taxon>Embryophyta</taxon>
        <taxon>Tracheophyta</taxon>
        <taxon>Spermatophyta</taxon>
        <taxon>Magnoliopsida</taxon>
        <taxon>eudicotyledons</taxon>
        <taxon>Gunneridae</taxon>
        <taxon>Pentapetalae</taxon>
        <taxon>rosids</taxon>
        <taxon>fabids</taxon>
        <taxon>Malpighiales</taxon>
        <taxon>Salicaceae</taxon>
        <taxon>Flacourtieae</taxon>
        <taxon>Dovyalis</taxon>
    </lineage>
</organism>
<dbReference type="GO" id="GO:0005085">
    <property type="term" value="F:guanyl-nucleotide exchange factor activity"/>
    <property type="evidence" value="ECO:0007669"/>
    <property type="project" value="InterPro"/>
</dbReference>
<accession>A0AAV1RP86</accession>
<comment type="caution">
    <text evidence="3">The sequence shown here is derived from an EMBL/GenBank/DDBJ whole genome shotgun (WGS) entry which is preliminary data.</text>
</comment>
<dbReference type="GO" id="GO:0007264">
    <property type="term" value="P:small GTPase-mediated signal transduction"/>
    <property type="evidence" value="ECO:0007669"/>
    <property type="project" value="InterPro"/>
</dbReference>
<evidence type="ECO:0000313" key="4">
    <source>
        <dbReference type="Proteomes" id="UP001314170"/>
    </source>
</evidence>
<evidence type="ECO:0000259" key="2">
    <source>
        <dbReference type="PROSITE" id="PS51650"/>
    </source>
</evidence>
<dbReference type="PANTHER" id="PTHR23317">
    <property type="entry name" value="DEDICATOR OF CYTOKINESIS DOCK"/>
    <property type="match status" value="1"/>
</dbReference>
<dbReference type="Pfam" id="PF14429">
    <property type="entry name" value="DOCK-C2"/>
    <property type="match status" value="1"/>
</dbReference>
<dbReference type="InterPro" id="IPR023407">
    <property type="entry name" value="Ribosomal_eS27_Zn-bd_dom_sf"/>
</dbReference>
<feature type="domain" description="C2 DOCK-type" evidence="2">
    <location>
        <begin position="1"/>
        <end position="124"/>
    </location>
</feature>
<evidence type="ECO:0000313" key="3">
    <source>
        <dbReference type="EMBL" id="CAK7337352.1"/>
    </source>
</evidence>
<dbReference type="PANTHER" id="PTHR23317:SF76">
    <property type="entry name" value="LD20667P"/>
    <property type="match status" value="1"/>
</dbReference>
<dbReference type="EMBL" id="CAWUPB010001010">
    <property type="protein sequence ID" value="CAK7337352.1"/>
    <property type="molecule type" value="Genomic_DNA"/>
</dbReference>